<sequence>MLFVLLVYFVYLSFHKKEIANAREMLMTENDHASAGFETAIFAGGCFWHMEEAFEKLSGVYRVESGYTGGDKVNPTYEEVGTGTTGHLESVEVRYNPNQITYDNLLQVFWQNVDPTDADGQFSDRGRQYQAAVFYMSMEQKELAEASRDALAASNKYMNPIVTKISAAATFYKAEVEHQDYYHKNPFLYKISEFRSGRPSLMTPS</sequence>
<protein>
    <recommendedName>
        <fullName evidence="5">Peptide methionine sulfoxide reductase MsrA</fullName>
        <shortName evidence="5">Protein-methionine-S-oxide reductase</shortName>
        <ecNumber evidence="5">1.8.4.11</ecNumber>
    </recommendedName>
    <alternativeName>
        <fullName evidence="5">Peptide-methionine (S)-S-oxide reductase</fullName>
        <shortName evidence="5">Peptide Met(O) reductase</shortName>
    </alternativeName>
</protein>
<comment type="function">
    <text evidence="5">Has an important function as a repair enzyme for proteins that have been inactivated by oxidation. Catalyzes the reversible oxidation-reduction of methionine sulfoxide in proteins to methionine.</text>
</comment>
<dbReference type="AlphaFoldDB" id="A0A6L8V879"/>
<organism evidence="7 8">
    <name type="scientific">Paenibacillus silvestris</name>
    <dbReference type="NCBI Taxonomy" id="2606219"/>
    <lineage>
        <taxon>Bacteria</taxon>
        <taxon>Bacillati</taxon>
        <taxon>Bacillota</taxon>
        <taxon>Bacilli</taxon>
        <taxon>Bacillales</taxon>
        <taxon>Paenibacillaceae</taxon>
        <taxon>Paenibacillus</taxon>
    </lineage>
</organism>
<dbReference type="EMBL" id="WTUZ01000039">
    <property type="protein sequence ID" value="MZQ86457.1"/>
    <property type="molecule type" value="Genomic_DNA"/>
</dbReference>
<name>A0A6L8V879_9BACL</name>
<dbReference type="HAMAP" id="MF_01401">
    <property type="entry name" value="MsrA"/>
    <property type="match status" value="1"/>
</dbReference>
<evidence type="ECO:0000313" key="8">
    <source>
        <dbReference type="Proteomes" id="UP000481087"/>
    </source>
</evidence>
<dbReference type="NCBIfam" id="TIGR00401">
    <property type="entry name" value="msrA"/>
    <property type="match status" value="1"/>
</dbReference>
<accession>A0A6L8V879</accession>
<dbReference type="GO" id="GO:0008113">
    <property type="term" value="F:peptide-methionine (S)-S-oxide reductase activity"/>
    <property type="evidence" value="ECO:0007669"/>
    <property type="project" value="UniProtKB-UniRule"/>
</dbReference>
<keyword evidence="2 5" id="KW-0560">Oxidoreductase</keyword>
<dbReference type="InterPro" id="IPR036509">
    <property type="entry name" value="Met_Sox_Rdtase_MsrA_sf"/>
</dbReference>
<dbReference type="EC" id="1.8.4.11" evidence="5"/>
<evidence type="ECO:0000256" key="4">
    <source>
        <dbReference type="ARBA" id="ARBA00048782"/>
    </source>
</evidence>
<comment type="catalytic activity">
    <reaction evidence="4 5">
        <text>[thioredoxin]-disulfide + L-methionine + H2O = L-methionine (S)-S-oxide + [thioredoxin]-dithiol</text>
        <dbReference type="Rhea" id="RHEA:19993"/>
        <dbReference type="Rhea" id="RHEA-COMP:10698"/>
        <dbReference type="Rhea" id="RHEA-COMP:10700"/>
        <dbReference type="ChEBI" id="CHEBI:15377"/>
        <dbReference type="ChEBI" id="CHEBI:29950"/>
        <dbReference type="ChEBI" id="CHEBI:50058"/>
        <dbReference type="ChEBI" id="CHEBI:57844"/>
        <dbReference type="ChEBI" id="CHEBI:58772"/>
        <dbReference type="EC" id="1.8.4.11"/>
    </reaction>
</comment>
<dbReference type="SUPFAM" id="SSF55068">
    <property type="entry name" value="Peptide methionine sulfoxide reductase"/>
    <property type="match status" value="1"/>
</dbReference>
<feature type="domain" description="Peptide methionine sulphoxide reductase MsrA" evidence="6">
    <location>
        <begin position="39"/>
        <end position="189"/>
    </location>
</feature>
<proteinExistence type="inferred from homology"/>
<evidence type="ECO:0000256" key="5">
    <source>
        <dbReference type="HAMAP-Rule" id="MF_01401"/>
    </source>
</evidence>
<evidence type="ECO:0000256" key="1">
    <source>
        <dbReference type="ARBA" id="ARBA00005591"/>
    </source>
</evidence>
<dbReference type="Proteomes" id="UP000481087">
    <property type="component" value="Unassembled WGS sequence"/>
</dbReference>
<evidence type="ECO:0000256" key="2">
    <source>
        <dbReference type="ARBA" id="ARBA00023002"/>
    </source>
</evidence>
<dbReference type="PANTHER" id="PTHR43774:SF1">
    <property type="entry name" value="PEPTIDE METHIONINE SULFOXIDE REDUCTASE MSRA 2"/>
    <property type="match status" value="1"/>
</dbReference>
<comment type="caution">
    <text evidence="7">The sequence shown here is derived from an EMBL/GenBank/DDBJ whole genome shotgun (WGS) entry which is preliminary data.</text>
</comment>
<comment type="similarity">
    <text evidence="1 5">Belongs to the MsrA Met sulfoxide reductase family.</text>
</comment>
<dbReference type="Pfam" id="PF01625">
    <property type="entry name" value="PMSR"/>
    <property type="match status" value="1"/>
</dbReference>
<reference evidence="7 8" key="1">
    <citation type="submission" date="2019-12" db="EMBL/GenBank/DDBJ databases">
        <title>Paenibacillus sp. nov. sp. isolated from soil.</title>
        <authorList>
            <person name="Kim J."/>
            <person name="Jeong S.E."/>
            <person name="Jung H.S."/>
            <person name="Jeon C.O."/>
        </authorList>
    </citation>
    <scope>NUCLEOTIDE SEQUENCE [LARGE SCALE GENOMIC DNA]</scope>
    <source>
        <strain evidence="7 8">5J-6</strain>
    </source>
</reference>
<feature type="active site" evidence="5">
    <location>
        <position position="46"/>
    </location>
</feature>
<comment type="catalytic activity">
    <reaction evidence="3 5">
        <text>L-methionyl-[protein] + [thioredoxin]-disulfide + H2O = L-methionyl-(S)-S-oxide-[protein] + [thioredoxin]-dithiol</text>
        <dbReference type="Rhea" id="RHEA:14217"/>
        <dbReference type="Rhea" id="RHEA-COMP:10698"/>
        <dbReference type="Rhea" id="RHEA-COMP:10700"/>
        <dbReference type="Rhea" id="RHEA-COMP:12313"/>
        <dbReference type="Rhea" id="RHEA-COMP:12315"/>
        <dbReference type="ChEBI" id="CHEBI:15377"/>
        <dbReference type="ChEBI" id="CHEBI:16044"/>
        <dbReference type="ChEBI" id="CHEBI:29950"/>
        <dbReference type="ChEBI" id="CHEBI:44120"/>
        <dbReference type="ChEBI" id="CHEBI:50058"/>
        <dbReference type="EC" id="1.8.4.11"/>
    </reaction>
</comment>
<dbReference type="Gene3D" id="3.30.1060.10">
    <property type="entry name" value="Peptide methionine sulphoxide reductase MsrA"/>
    <property type="match status" value="1"/>
</dbReference>
<dbReference type="PANTHER" id="PTHR43774">
    <property type="entry name" value="PEPTIDE METHIONINE SULFOXIDE REDUCTASE"/>
    <property type="match status" value="1"/>
</dbReference>
<keyword evidence="8" id="KW-1185">Reference proteome</keyword>
<evidence type="ECO:0000259" key="6">
    <source>
        <dbReference type="Pfam" id="PF01625"/>
    </source>
</evidence>
<evidence type="ECO:0000313" key="7">
    <source>
        <dbReference type="EMBL" id="MZQ86457.1"/>
    </source>
</evidence>
<dbReference type="RefSeq" id="WP_161410866.1">
    <property type="nucleotide sequence ID" value="NZ_WTUZ01000039.1"/>
</dbReference>
<evidence type="ECO:0000256" key="3">
    <source>
        <dbReference type="ARBA" id="ARBA00047806"/>
    </source>
</evidence>
<dbReference type="InterPro" id="IPR002569">
    <property type="entry name" value="Met_Sox_Rdtase_MsrA_dom"/>
</dbReference>
<gene>
    <name evidence="5 7" type="primary">msrA</name>
    <name evidence="7" type="ORF">GQF01_30580</name>
</gene>